<evidence type="ECO:0000313" key="4">
    <source>
        <dbReference type="Proteomes" id="UP000281406"/>
    </source>
</evidence>
<dbReference type="PANTHER" id="PTHR21063:SF4">
    <property type="entry name" value="CD48 ANTIGEN-RELATED"/>
    <property type="match status" value="1"/>
</dbReference>
<dbReference type="EMBL" id="RJVU01002272">
    <property type="protein sequence ID" value="ROL55117.1"/>
    <property type="molecule type" value="Genomic_DNA"/>
</dbReference>
<evidence type="ECO:0000256" key="1">
    <source>
        <dbReference type="SAM" id="Phobius"/>
    </source>
</evidence>
<dbReference type="InterPro" id="IPR007110">
    <property type="entry name" value="Ig-like_dom"/>
</dbReference>
<dbReference type="InterPro" id="IPR003599">
    <property type="entry name" value="Ig_sub"/>
</dbReference>
<reference evidence="3 4" key="1">
    <citation type="submission" date="2018-10" db="EMBL/GenBank/DDBJ databases">
        <title>Genome assembly for a Yunnan-Guizhou Plateau 3E fish, Anabarilius grahami (Regan), and its evolutionary and genetic applications.</title>
        <authorList>
            <person name="Jiang W."/>
        </authorList>
    </citation>
    <scope>NUCLEOTIDE SEQUENCE [LARGE SCALE GENOMIC DNA]</scope>
    <source>
        <strain evidence="3">AG-KIZ</strain>
        <tissue evidence="3">Muscle</tissue>
    </source>
</reference>
<feature type="transmembrane region" description="Helical" evidence="1">
    <location>
        <begin position="364"/>
        <end position="384"/>
    </location>
</feature>
<dbReference type="OrthoDB" id="8945202at2759"/>
<dbReference type="InterPro" id="IPR013106">
    <property type="entry name" value="Ig_V-set"/>
</dbReference>
<evidence type="ECO:0000313" key="3">
    <source>
        <dbReference type="EMBL" id="ROL55117.1"/>
    </source>
</evidence>
<dbReference type="Proteomes" id="UP000281406">
    <property type="component" value="Unassembled WGS sequence"/>
</dbReference>
<dbReference type="PANTHER" id="PTHR21063">
    <property type="entry name" value="LFA-3"/>
    <property type="match status" value="1"/>
</dbReference>
<sequence>MNPVIFIFPICYFHCTFLLYNVVQLFIFSSGVSGVDTEEVSVSVKEGDSVTLHTGVKTKHQDKIRWYFNGSHIAQINGDQSKTCTDVQCKDGDERFRDRLKLDHQTGSLNITNTRNTDSGEYKLLISSGSSESEKTINVAIHGGVFVMEEDSVTLHTGVEMNQEDRIRWYFNDTLIAQINGKSETCIDVQCDESNERFRDRLKLDHQTGSLTIMNITNAHTGDYDLRIISSGSSDSEKTFSVIVIGVSAAERDEMKRKSLKEGESVTLDPGVGRKSKDMMWYFKDTLIAEIIGNQSQICTDVQCEERFRDRLEVNQTGSLTIMNTRNTDSGEYKLKINSSRFSIIRSFSVSVTAVPDSGLSPGAVAGIVVVVLLLLLVAVGVIYRRFREQGKYCIELIVQNENGGPEEVVLNQTWTPQMDEANGTSLIGQRLCRWLSIMGHP</sequence>
<dbReference type="InterPro" id="IPR013783">
    <property type="entry name" value="Ig-like_fold"/>
</dbReference>
<name>A0A3N0Z9K5_ANAGA</name>
<dbReference type="Pfam" id="PF07686">
    <property type="entry name" value="V-set"/>
    <property type="match status" value="2"/>
</dbReference>
<comment type="caution">
    <text evidence="3">The sequence shown here is derived from an EMBL/GenBank/DDBJ whole genome shotgun (WGS) entry which is preliminary data.</text>
</comment>
<keyword evidence="1" id="KW-0812">Transmembrane</keyword>
<accession>A0A3N0Z9K5</accession>
<keyword evidence="4" id="KW-1185">Reference proteome</keyword>
<dbReference type="InterPro" id="IPR036179">
    <property type="entry name" value="Ig-like_dom_sf"/>
</dbReference>
<dbReference type="Gene3D" id="2.60.40.10">
    <property type="entry name" value="Immunoglobulins"/>
    <property type="match status" value="3"/>
</dbReference>
<gene>
    <name evidence="3" type="ORF">DPX16_0812</name>
</gene>
<feature type="domain" description="Ig-like" evidence="2">
    <location>
        <begin position="3"/>
        <end position="138"/>
    </location>
</feature>
<evidence type="ECO:0000259" key="2">
    <source>
        <dbReference type="PROSITE" id="PS50835"/>
    </source>
</evidence>
<dbReference type="AlphaFoldDB" id="A0A3N0Z9K5"/>
<dbReference type="SUPFAM" id="SSF48726">
    <property type="entry name" value="Immunoglobulin"/>
    <property type="match status" value="3"/>
</dbReference>
<protein>
    <recommendedName>
        <fullName evidence="2">Ig-like domain-containing protein</fullName>
    </recommendedName>
</protein>
<organism evidence="3 4">
    <name type="scientific">Anabarilius grahami</name>
    <name type="common">Kanglang fish</name>
    <name type="synonym">Barilius grahami</name>
    <dbReference type="NCBI Taxonomy" id="495550"/>
    <lineage>
        <taxon>Eukaryota</taxon>
        <taxon>Metazoa</taxon>
        <taxon>Chordata</taxon>
        <taxon>Craniata</taxon>
        <taxon>Vertebrata</taxon>
        <taxon>Euteleostomi</taxon>
        <taxon>Actinopterygii</taxon>
        <taxon>Neopterygii</taxon>
        <taxon>Teleostei</taxon>
        <taxon>Ostariophysi</taxon>
        <taxon>Cypriniformes</taxon>
        <taxon>Xenocyprididae</taxon>
        <taxon>Xenocypridinae</taxon>
        <taxon>Xenocypridinae incertae sedis</taxon>
        <taxon>Anabarilius</taxon>
    </lineage>
</organism>
<keyword evidence="1" id="KW-0472">Membrane</keyword>
<dbReference type="PROSITE" id="PS50835">
    <property type="entry name" value="IG_LIKE"/>
    <property type="match status" value="1"/>
</dbReference>
<keyword evidence="1" id="KW-1133">Transmembrane helix</keyword>
<dbReference type="SMART" id="SM00409">
    <property type="entry name" value="IG"/>
    <property type="match status" value="3"/>
</dbReference>
<proteinExistence type="predicted"/>